<dbReference type="AlphaFoldDB" id="A0A8B8K0N6"/>
<sequence length="118" mass="13910">MATSSVKEDKYRPYLREDSEKNIKWRFGTPPNYDAVNKLFEDGRTKEWPVGSLEEQVQTLVKNWEMEMFHKVDMDDYRSVDPKKYTFSLNGRKGISLEEKRKLGGGYIPLLQTSLQRN</sequence>
<dbReference type="RefSeq" id="XP_027337206.1">
    <property type="nucleotide sequence ID" value="XM_027481405.1"/>
</dbReference>
<gene>
    <name evidence="2" type="primary">LOC113850879</name>
</gene>
<reference evidence="1" key="1">
    <citation type="journal article" date="2019" name="Toxins">
        <title>Detection of Abrin-Like and Prepropulchellin-Like Toxin Genes and Transcripts Using Whole Genome Sequencing and Full-Length Transcript Sequencing of Abrus precatorius.</title>
        <authorList>
            <person name="Hovde B.T."/>
            <person name="Daligault H.E."/>
            <person name="Hanschen E.R."/>
            <person name="Kunde Y.A."/>
            <person name="Johnson M.B."/>
            <person name="Starkenburg S.R."/>
            <person name="Johnson S.L."/>
        </authorList>
    </citation>
    <scope>NUCLEOTIDE SEQUENCE [LARGE SCALE GENOMIC DNA]</scope>
</reference>
<evidence type="ECO:0000313" key="2">
    <source>
        <dbReference type="RefSeq" id="XP_027337206.1"/>
    </source>
</evidence>
<dbReference type="KEGG" id="aprc:113850879"/>
<keyword evidence="1" id="KW-1185">Reference proteome</keyword>
<protein>
    <submittedName>
        <fullName evidence="2">Pathogen-related protein-like</fullName>
    </submittedName>
</protein>
<reference evidence="2" key="2">
    <citation type="submission" date="2025-08" db="UniProtKB">
        <authorList>
            <consortium name="RefSeq"/>
        </authorList>
    </citation>
    <scope>IDENTIFICATION</scope>
    <source>
        <tissue evidence="2">Young leaves</tissue>
    </source>
</reference>
<proteinExistence type="predicted"/>
<name>A0A8B8K0N6_ABRPR</name>
<dbReference type="PANTHER" id="PTHR31723">
    <property type="entry name" value="PATHOGENESIS-RELATED FAMILY PROTEIN"/>
    <property type="match status" value="1"/>
</dbReference>
<dbReference type="GeneID" id="113850879"/>
<dbReference type="Proteomes" id="UP000694853">
    <property type="component" value="Unplaced"/>
</dbReference>
<evidence type="ECO:0000313" key="1">
    <source>
        <dbReference type="Proteomes" id="UP000694853"/>
    </source>
</evidence>
<dbReference type="OrthoDB" id="65445at2759"/>
<dbReference type="InterPro" id="IPR053218">
    <property type="entry name" value="Pathogen-related_defense"/>
</dbReference>
<organism evidence="1 2">
    <name type="scientific">Abrus precatorius</name>
    <name type="common">Indian licorice</name>
    <name type="synonym">Glycine abrus</name>
    <dbReference type="NCBI Taxonomy" id="3816"/>
    <lineage>
        <taxon>Eukaryota</taxon>
        <taxon>Viridiplantae</taxon>
        <taxon>Streptophyta</taxon>
        <taxon>Embryophyta</taxon>
        <taxon>Tracheophyta</taxon>
        <taxon>Spermatophyta</taxon>
        <taxon>Magnoliopsida</taxon>
        <taxon>eudicotyledons</taxon>
        <taxon>Gunneridae</taxon>
        <taxon>Pentapetalae</taxon>
        <taxon>rosids</taxon>
        <taxon>fabids</taxon>
        <taxon>Fabales</taxon>
        <taxon>Fabaceae</taxon>
        <taxon>Papilionoideae</taxon>
        <taxon>50 kb inversion clade</taxon>
        <taxon>NPAAA clade</taxon>
        <taxon>indigoferoid/millettioid clade</taxon>
        <taxon>Abreae</taxon>
        <taxon>Abrus</taxon>
    </lineage>
</organism>
<accession>A0A8B8K0N6</accession>
<dbReference type="PANTHER" id="PTHR31723:SF8">
    <property type="entry name" value="PATHOGEN-RELATED PROTEIN"/>
    <property type="match status" value="1"/>
</dbReference>